<dbReference type="Proteomes" id="UP000094389">
    <property type="component" value="Unassembled WGS sequence"/>
</dbReference>
<evidence type="ECO:0000313" key="1">
    <source>
        <dbReference type="EMBL" id="CEP21154.1"/>
    </source>
</evidence>
<reference evidence="3" key="2">
    <citation type="journal article" date="2015" name="J. Biotechnol.">
        <title>The structure of the Cyberlindnera jadinii genome and its relation to Candida utilis analyzed by the occurrence of single nucleotide polymorphisms.</title>
        <authorList>
            <person name="Rupp O."/>
            <person name="Brinkrolf K."/>
            <person name="Buerth C."/>
            <person name="Kunigo M."/>
            <person name="Schneider J."/>
            <person name="Jaenicke S."/>
            <person name="Goesmann A."/>
            <person name="Puehler A."/>
            <person name="Jaeger K.-E."/>
            <person name="Ernst J.F."/>
        </authorList>
    </citation>
    <scope>NUCLEOTIDE SEQUENCE [LARGE SCALE GENOMIC DNA]</scope>
    <source>
        <strain evidence="3">ATCC 18201 / CBS 1600 / BCRC 20928 / JCM 3617 / NBRC 0987 / NRRL Y-1542</strain>
    </source>
</reference>
<dbReference type="GO" id="GO:0043022">
    <property type="term" value="F:ribosome binding"/>
    <property type="evidence" value="ECO:0007669"/>
    <property type="project" value="InterPro"/>
</dbReference>
<dbReference type="STRING" id="983966.A0A0H5CB03"/>
<proteinExistence type="predicted"/>
<dbReference type="GO" id="GO:0034551">
    <property type="term" value="P:mitochondrial respiratory chain complex III assembly"/>
    <property type="evidence" value="ECO:0007669"/>
    <property type="project" value="TreeGrafter"/>
</dbReference>
<dbReference type="PANTHER" id="PTHR28250:SF1">
    <property type="entry name" value="CYTOCHROME B PRE-MRNA-PROCESSING PROTEIN 6"/>
    <property type="match status" value="1"/>
</dbReference>
<sequence>MSVKETAKQLVKLLEKYPKEKLTNLSFKEAQLDRFRPVAGIKNPEKKDVKSIADIVGKVNPYKIKELDVKSDENFSEESLLHQIKALKSIESNKYRDYYNPTDKLLKPQGNPRYYERLIAEINGEGKENFITGMKTVILGK</sequence>
<dbReference type="EMBL" id="CDQK01000001">
    <property type="protein sequence ID" value="CEP21154.1"/>
    <property type="molecule type" value="Genomic_DNA"/>
</dbReference>
<dbReference type="EMBL" id="KV453925">
    <property type="protein sequence ID" value="ODV76527.1"/>
    <property type="molecule type" value="Genomic_DNA"/>
</dbReference>
<name>A0A0H5CB03_CYBJN</name>
<dbReference type="OMA" id="PRYYDRI"/>
<evidence type="ECO:0000313" key="2">
    <source>
        <dbReference type="EMBL" id="ODV76527.1"/>
    </source>
</evidence>
<gene>
    <name evidence="1" type="primary">CBP6</name>
    <name evidence="1" type="ORF">BN1211_1182</name>
    <name evidence="2" type="ORF">CYBJADRAFT_170964</name>
</gene>
<protein>
    <submittedName>
        <fullName evidence="1">CBP6 protein</fullName>
    </submittedName>
</protein>
<accession>A0A1E4SAH2</accession>
<reference evidence="1" key="1">
    <citation type="submission" date="2014-12" db="EMBL/GenBank/DDBJ databases">
        <authorList>
            <person name="Jaenicke S."/>
        </authorList>
    </citation>
    <scope>NUCLEOTIDE SEQUENCE [LARGE SCALE GENOMIC DNA]</scope>
    <source>
        <strain evidence="1">CBS1600</strain>
    </source>
</reference>
<evidence type="ECO:0000313" key="4">
    <source>
        <dbReference type="Proteomes" id="UP000094389"/>
    </source>
</evidence>
<keyword evidence="4" id="KW-1185">Reference proteome</keyword>
<dbReference type="RefSeq" id="XP_020073566.1">
    <property type="nucleotide sequence ID" value="XM_020216171.1"/>
</dbReference>
<dbReference type="AlphaFoldDB" id="A0A0H5CB03"/>
<dbReference type="Proteomes" id="UP000038830">
    <property type="component" value="Unassembled WGS sequence"/>
</dbReference>
<dbReference type="GO" id="GO:0061671">
    <property type="term" value="C:Cbp3p-Cbp6 complex"/>
    <property type="evidence" value="ECO:0007669"/>
    <property type="project" value="InterPro"/>
</dbReference>
<dbReference type="GeneID" id="30990567"/>
<accession>A0A0H5CB03</accession>
<dbReference type="PANTHER" id="PTHR28250">
    <property type="entry name" value="CYTOCHROME B PRE-MRNA-PROCESSING PROTEIN 6"/>
    <property type="match status" value="1"/>
</dbReference>
<evidence type="ECO:0000313" key="3">
    <source>
        <dbReference type="Proteomes" id="UP000038830"/>
    </source>
</evidence>
<dbReference type="OrthoDB" id="2107880at2759"/>
<dbReference type="Pfam" id="PF20180">
    <property type="entry name" value="UQCC2_CBP6"/>
    <property type="match status" value="1"/>
</dbReference>
<reference evidence="2 4" key="3">
    <citation type="journal article" date="2016" name="Proc. Natl. Acad. Sci. U.S.A.">
        <title>Comparative genomics of biotechnologically important yeasts.</title>
        <authorList>
            <person name="Riley R."/>
            <person name="Haridas S."/>
            <person name="Wolfe K.H."/>
            <person name="Lopes M.R."/>
            <person name="Hittinger C.T."/>
            <person name="Goeker M."/>
            <person name="Salamov A.A."/>
            <person name="Wisecaver J.H."/>
            <person name="Long T.M."/>
            <person name="Calvey C.H."/>
            <person name="Aerts A.L."/>
            <person name="Barry K.W."/>
            <person name="Choi C."/>
            <person name="Clum A."/>
            <person name="Coughlan A.Y."/>
            <person name="Deshpande S."/>
            <person name="Douglass A.P."/>
            <person name="Hanson S.J."/>
            <person name="Klenk H.-P."/>
            <person name="LaButti K.M."/>
            <person name="Lapidus A."/>
            <person name="Lindquist E.A."/>
            <person name="Lipzen A.M."/>
            <person name="Meier-Kolthoff J.P."/>
            <person name="Ohm R.A."/>
            <person name="Otillar R.P."/>
            <person name="Pangilinan J.L."/>
            <person name="Peng Y."/>
            <person name="Rokas A."/>
            <person name="Rosa C.A."/>
            <person name="Scheuner C."/>
            <person name="Sibirny A.A."/>
            <person name="Slot J.C."/>
            <person name="Stielow J.B."/>
            <person name="Sun H."/>
            <person name="Kurtzman C.P."/>
            <person name="Blackwell M."/>
            <person name="Grigoriev I.V."/>
            <person name="Jeffries T.W."/>
        </authorList>
    </citation>
    <scope>NUCLEOTIDE SEQUENCE [LARGE SCALE GENOMIC DNA]</scope>
    <source>
        <strain evidence="4">ATCC 18201 / CBS 1600 / BCRC 20928 / JCM 3617 / NBRC 0987 / NRRL Y-1542</strain>
        <strain evidence="2">NRRL Y-1542</strain>
    </source>
</reference>
<organism evidence="1 3">
    <name type="scientific">Cyberlindnera jadinii (strain ATCC 18201 / CBS 1600 / BCRC 20928 / JCM 3617 / NBRC 0987 / NRRL Y-1542)</name>
    <name type="common">Torula yeast</name>
    <name type="synonym">Candida utilis</name>
    <dbReference type="NCBI Taxonomy" id="983966"/>
    <lineage>
        <taxon>Eukaryota</taxon>
        <taxon>Fungi</taxon>
        <taxon>Dikarya</taxon>
        <taxon>Ascomycota</taxon>
        <taxon>Saccharomycotina</taxon>
        <taxon>Saccharomycetes</taxon>
        <taxon>Phaffomycetales</taxon>
        <taxon>Phaffomycetaceae</taxon>
        <taxon>Cyberlindnera</taxon>
    </lineage>
</organism>
<dbReference type="InterPro" id="IPR037653">
    <property type="entry name" value="Cbp6"/>
</dbReference>